<keyword evidence="2" id="KW-1185">Reference proteome</keyword>
<dbReference type="Proteomes" id="UP000663760">
    <property type="component" value="Chromosome 15"/>
</dbReference>
<evidence type="ECO:0000313" key="2">
    <source>
        <dbReference type="Proteomes" id="UP000663760"/>
    </source>
</evidence>
<reference evidence="1" key="1">
    <citation type="submission" date="2020-02" db="EMBL/GenBank/DDBJ databases">
        <authorList>
            <person name="Scholz U."/>
            <person name="Mascher M."/>
            <person name="Fiebig A."/>
        </authorList>
    </citation>
    <scope>NUCLEOTIDE SEQUENCE</scope>
</reference>
<dbReference type="AlphaFoldDB" id="A0A7I8LFC8"/>
<sequence length="59" mass="7035">MTRRVISSGYHPMEQKNDNFAALRHSARRFLRRRLQTTQLIKLRSVKAGRIVVERSIVW</sequence>
<evidence type="ECO:0000313" key="1">
    <source>
        <dbReference type="EMBL" id="CAA7408550.1"/>
    </source>
</evidence>
<proteinExistence type="predicted"/>
<accession>A0A7I8LFC8</accession>
<gene>
    <name evidence="1" type="ORF">SI8410_15019228</name>
</gene>
<organism evidence="1 2">
    <name type="scientific">Spirodela intermedia</name>
    <name type="common">Intermediate duckweed</name>
    <dbReference type="NCBI Taxonomy" id="51605"/>
    <lineage>
        <taxon>Eukaryota</taxon>
        <taxon>Viridiplantae</taxon>
        <taxon>Streptophyta</taxon>
        <taxon>Embryophyta</taxon>
        <taxon>Tracheophyta</taxon>
        <taxon>Spermatophyta</taxon>
        <taxon>Magnoliopsida</taxon>
        <taxon>Liliopsida</taxon>
        <taxon>Araceae</taxon>
        <taxon>Lemnoideae</taxon>
        <taxon>Spirodela</taxon>
    </lineage>
</organism>
<protein>
    <submittedName>
        <fullName evidence="1">Uncharacterized protein</fullName>
    </submittedName>
</protein>
<name>A0A7I8LFC8_SPIIN</name>
<dbReference type="EMBL" id="LR746278">
    <property type="protein sequence ID" value="CAA7408550.1"/>
    <property type="molecule type" value="Genomic_DNA"/>
</dbReference>